<sequence>NAVYRMYGSSWIGYKDVWNDCMEVVDCVTAGTLSLSLAFLYIDVEFNRYPSRIAIAKCRHQRCVDADGKLMHSRNSAEIKQEILVVYREMKDCKPTYRLQKKLITVGCTCTHPGDCKAKQWEAK</sequence>
<dbReference type="Pfam" id="PF06083">
    <property type="entry name" value="IL17"/>
    <property type="match status" value="1"/>
</dbReference>
<feature type="non-terminal residue" evidence="5">
    <location>
        <position position="124"/>
    </location>
</feature>
<comment type="similarity">
    <text evidence="2">Belongs to the IL-17 family.</text>
</comment>
<dbReference type="InterPro" id="IPR029034">
    <property type="entry name" value="Cystine-knot_cytokine"/>
</dbReference>
<evidence type="ECO:0000256" key="2">
    <source>
        <dbReference type="ARBA" id="ARBA00007236"/>
    </source>
</evidence>
<keyword evidence="3" id="KW-0964">Secreted</keyword>
<dbReference type="GO" id="GO:0005576">
    <property type="term" value="C:extracellular region"/>
    <property type="evidence" value="ECO:0007669"/>
    <property type="project" value="UniProtKB-SubCell"/>
</dbReference>
<evidence type="ECO:0000256" key="1">
    <source>
        <dbReference type="ARBA" id="ARBA00004613"/>
    </source>
</evidence>
<dbReference type="EMBL" id="OW240913">
    <property type="protein sequence ID" value="CAH2245691.1"/>
    <property type="molecule type" value="Genomic_DNA"/>
</dbReference>
<keyword evidence="6" id="KW-1185">Reference proteome</keyword>
<evidence type="ECO:0000256" key="4">
    <source>
        <dbReference type="ARBA" id="ARBA00022729"/>
    </source>
</evidence>
<feature type="non-terminal residue" evidence="5">
    <location>
        <position position="1"/>
    </location>
</feature>
<name>A0AAD1RA64_PELCU</name>
<reference evidence="5" key="1">
    <citation type="submission" date="2022-03" db="EMBL/GenBank/DDBJ databases">
        <authorList>
            <person name="Alioto T."/>
            <person name="Alioto T."/>
            <person name="Gomez Garrido J."/>
        </authorList>
    </citation>
    <scope>NUCLEOTIDE SEQUENCE</scope>
</reference>
<keyword evidence="4" id="KW-0732">Signal</keyword>
<dbReference type="SUPFAM" id="SSF57501">
    <property type="entry name" value="Cystine-knot cytokines"/>
    <property type="match status" value="1"/>
</dbReference>
<dbReference type="InterPro" id="IPR010345">
    <property type="entry name" value="IL-17_fam"/>
</dbReference>
<accession>A0AAD1RA64</accession>
<dbReference type="Gene3D" id="2.10.90.10">
    <property type="entry name" value="Cystine-knot cytokines"/>
    <property type="match status" value="1"/>
</dbReference>
<evidence type="ECO:0000313" key="6">
    <source>
        <dbReference type="Proteomes" id="UP001295444"/>
    </source>
</evidence>
<evidence type="ECO:0000313" key="5">
    <source>
        <dbReference type="EMBL" id="CAH2245691.1"/>
    </source>
</evidence>
<protein>
    <submittedName>
        <fullName evidence="5">Interleukin-17F, partial</fullName>
    </submittedName>
</protein>
<gene>
    <name evidence="5" type="ORF">PECUL_23A013516</name>
</gene>
<dbReference type="GO" id="GO:0005125">
    <property type="term" value="F:cytokine activity"/>
    <property type="evidence" value="ECO:0007669"/>
    <property type="project" value="InterPro"/>
</dbReference>
<dbReference type="Proteomes" id="UP001295444">
    <property type="component" value="Chromosome 02"/>
</dbReference>
<organism evidence="5 6">
    <name type="scientific">Pelobates cultripes</name>
    <name type="common">Western spadefoot toad</name>
    <dbReference type="NCBI Taxonomy" id="61616"/>
    <lineage>
        <taxon>Eukaryota</taxon>
        <taxon>Metazoa</taxon>
        <taxon>Chordata</taxon>
        <taxon>Craniata</taxon>
        <taxon>Vertebrata</taxon>
        <taxon>Euteleostomi</taxon>
        <taxon>Amphibia</taxon>
        <taxon>Batrachia</taxon>
        <taxon>Anura</taxon>
        <taxon>Pelobatoidea</taxon>
        <taxon>Pelobatidae</taxon>
        <taxon>Pelobates</taxon>
    </lineage>
</organism>
<evidence type="ECO:0000256" key="3">
    <source>
        <dbReference type="ARBA" id="ARBA00022525"/>
    </source>
</evidence>
<proteinExistence type="inferred from homology"/>
<dbReference type="AlphaFoldDB" id="A0AAD1RA64"/>
<comment type="subcellular location">
    <subcellularLocation>
        <location evidence="1">Secreted</location>
    </subcellularLocation>
</comment>